<dbReference type="InterPro" id="IPR028098">
    <property type="entry name" value="Glyco_trans_4-like_N"/>
</dbReference>
<organism evidence="3 4">
    <name type="scientific">Brumicola blandensis</name>
    <dbReference type="NCBI Taxonomy" id="3075611"/>
    <lineage>
        <taxon>Bacteria</taxon>
        <taxon>Pseudomonadati</taxon>
        <taxon>Pseudomonadota</taxon>
        <taxon>Gammaproteobacteria</taxon>
        <taxon>Alteromonadales</taxon>
        <taxon>Alteromonadaceae</taxon>
        <taxon>Brumicola</taxon>
    </lineage>
</organism>
<name>A0AAW8R1W3_9ALTE</name>
<dbReference type="AlphaFoldDB" id="A0AAW8R1W3"/>
<dbReference type="PANTHER" id="PTHR12526:SF630">
    <property type="entry name" value="GLYCOSYLTRANSFERASE"/>
    <property type="match status" value="1"/>
</dbReference>
<dbReference type="Pfam" id="PF00534">
    <property type="entry name" value="Glycos_transf_1"/>
    <property type="match status" value="1"/>
</dbReference>
<dbReference type="PANTHER" id="PTHR12526">
    <property type="entry name" value="GLYCOSYLTRANSFERASE"/>
    <property type="match status" value="1"/>
</dbReference>
<keyword evidence="4" id="KW-1185">Reference proteome</keyword>
<reference evidence="3 4" key="1">
    <citation type="submission" date="2023-09" db="EMBL/GenBank/DDBJ databases">
        <authorList>
            <person name="Rey-Velasco X."/>
        </authorList>
    </citation>
    <scope>NUCLEOTIDE SEQUENCE [LARGE SCALE GENOMIC DNA]</scope>
    <source>
        <strain evidence="3 4">W409</strain>
    </source>
</reference>
<dbReference type="InterPro" id="IPR001296">
    <property type="entry name" value="Glyco_trans_1"/>
</dbReference>
<protein>
    <submittedName>
        <fullName evidence="3">Glycosyltransferase family 4 protein</fullName>
    </submittedName>
</protein>
<dbReference type="Gene3D" id="3.40.50.2000">
    <property type="entry name" value="Glycogen Phosphorylase B"/>
    <property type="match status" value="2"/>
</dbReference>
<dbReference type="GO" id="GO:0016757">
    <property type="term" value="F:glycosyltransferase activity"/>
    <property type="evidence" value="ECO:0007669"/>
    <property type="project" value="InterPro"/>
</dbReference>
<evidence type="ECO:0000259" key="2">
    <source>
        <dbReference type="Pfam" id="PF13439"/>
    </source>
</evidence>
<gene>
    <name evidence="3" type="ORF">RM544_09155</name>
</gene>
<dbReference type="SUPFAM" id="SSF53756">
    <property type="entry name" value="UDP-Glycosyltransferase/glycogen phosphorylase"/>
    <property type="match status" value="1"/>
</dbReference>
<accession>A0AAW8R1W3</accession>
<feature type="domain" description="Glycosyltransferase subfamily 4-like N-terminal" evidence="2">
    <location>
        <begin position="14"/>
        <end position="177"/>
    </location>
</feature>
<dbReference type="Pfam" id="PF13439">
    <property type="entry name" value="Glyco_transf_4"/>
    <property type="match status" value="1"/>
</dbReference>
<proteinExistence type="predicted"/>
<dbReference type="RefSeq" id="WP_311361487.1">
    <property type="nucleotide sequence ID" value="NZ_JAVRIE010000003.1"/>
</dbReference>
<dbReference type="EMBL" id="JAVRIE010000003">
    <property type="protein sequence ID" value="MDT0582709.1"/>
    <property type="molecule type" value="Genomic_DNA"/>
</dbReference>
<evidence type="ECO:0000259" key="1">
    <source>
        <dbReference type="Pfam" id="PF00534"/>
    </source>
</evidence>
<sequence>MKIAQVITRSDTLGGASAHVRDLSNALIAQGHEVCVFVGGDGPLNELFERNKIPIKSVTSLVRELSPANDFKAYFELKKLLADYSPDIVACHSAKAGLLGRLAASKLNLPVVYTAHGWPFTEGVPNLRASIYRYVETFMANFCNNIITVSDYDKKLAVRHAVADESKIRVIWNGVPEDSLIQNRESKDSATLIPTILMIARFEQPKNFSLLLRALSGLTDLKWQAKFVGDGPDLTTVKSLCDELSLNERVSFLGWRNDIANLLSEADIFTLISDWEGLPLSILEAMRAGLPVIASDVGGVKEAVEHEQSGLLVSNKQVEEITTALQQLLTGKALRKDMGNKGRERFNTFFTVEKMTEATLSVYQQAIAFEKGEG</sequence>
<evidence type="ECO:0000313" key="3">
    <source>
        <dbReference type="EMBL" id="MDT0582709.1"/>
    </source>
</evidence>
<dbReference type="GO" id="GO:1901135">
    <property type="term" value="P:carbohydrate derivative metabolic process"/>
    <property type="evidence" value="ECO:0007669"/>
    <property type="project" value="UniProtKB-ARBA"/>
</dbReference>
<comment type="caution">
    <text evidence="3">The sequence shown here is derived from an EMBL/GenBank/DDBJ whole genome shotgun (WGS) entry which is preliminary data.</text>
</comment>
<feature type="domain" description="Glycosyl transferase family 1" evidence="1">
    <location>
        <begin position="194"/>
        <end position="345"/>
    </location>
</feature>
<dbReference type="CDD" id="cd03808">
    <property type="entry name" value="GT4_CapM-like"/>
    <property type="match status" value="1"/>
</dbReference>
<evidence type="ECO:0000313" key="4">
    <source>
        <dbReference type="Proteomes" id="UP001249020"/>
    </source>
</evidence>
<dbReference type="Proteomes" id="UP001249020">
    <property type="component" value="Unassembled WGS sequence"/>
</dbReference>